<keyword evidence="4" id="KW-1185">Reference proteome</keyword>
<evidence type="ECO:0000313" key="4">
    <source>
        <dbReference type="Proteomes" id="UP000275267"/>
    </source>
</evidence>
<dbReference type="OrthoDB" id="721918at2759"/>
<evidence type="ECO:0000256" key="1">
    <source>
        <dbReference type="SAM" id="MobiDB-lite"/>
    </source>
</evidence>
<gene>
    <name evidence="3" type="ORF">C2845_PM07G08400</name>
</gene>
<dbReference type="Proteomes" id="UP000275267">
    <property type="component" value="Unassembled WGS sequence"/>
</dbReference>
<protein>
    <recommendedName>
        <fullName evidence="2">DUF8039 domain-containing protein</fullName>
    </recommendedName>
</protein>
<dbReference type="EMBL" id="PQIB02000004">
    <property type="protein sequence ID" value="RLN23704.1"/>
    <property type="molecule type" value="Genomic_DNA"/>
</dbReference>
<accession>A0A3L6SPM5</accession>
<dbReference type="PANTHER" id="PTHR33018">
    <property type="entry name" value="OS10G0338966 PROTEIN-RELATED"/>
    <property type="match status" value="1"/>
</dbReference>
<dbReference type="PANTHER" id="PTHR33018:SF34">
    <property type="entry name" value="OS02G0472350 PROTEIN"/>
    <property type="match status" value="1"/>
</dbReference>
<dbReference type="Pfam" id="PF26133">
    <property type="entry name" value="DUF8039"/>
    <property type="match status" value="1"/>
</dbReference>
<feature type="region of interest" description="Disordered" evidence="1">
    <location>
        <begin position="141"/>
        <end position="172"/>
    </location>
</feature>
<name>A0A3L6SPM5_PANMI</name>
<evidence type="ECO:0000259" key="2">
    <source>
        <dbReference type="Pfam" id="PF26133"/>
    </source>
</evidence>
<evidence type="ECO:0000313" key="3">
    <source>
        <dbReference type="EMBL" id="RLN23704.1"/>
    </source>
</evidence>
<organism evidence="3 4">
    <name type="scientific">Panicum miliaceum</name>
    <name type="common">Proso millet</name>
    <name type="synonym">Broomcorn millet</name>
    <dbReference type="NCBI Taxonomy" id="4540"/>
    <lineage>
        <taxon>Eukaryota</taxon>
        <taxon>Viridiplantae</taxon>
        <taxon>Streptophyta</taxon>
        <taxon>Embryophyta</taxon>
        <taxon>Tracheophyta</taxon>
        <taxon>Spermatophyta</taxon>
        <taxon>Magnoliopsida</taxon>
        <taxon>Liliopsida</taxon>
        <taxon>Poales</taxon>
        <taxon>Poaceae</taxon>
        <taxon>PACMAD clade</taxon>
        <taxon>Panicoideae</taxon>
        <taxon>Panicodae</taxon>
        <taxon>Paniceae</taxon>
        <taxon>Panicinae</taxon>
        <taxon>Panicum</taxon>
        <taxon>Panicum sect. Panicum</taxon>
    </lineage>
</organism>
<proteinExistence type="predicted"/>
<dbReference type="AlphaFoldDB" id="A0A3L6SPM5"/>
<sequence length="340" mass="37643">MELLRVASVHIPDGLCIPQSGHKSSYEEEPEVHVNEDYNIEDPPPEPDTIDLLTEPTKCSLLDGSGYDMELALATVYPNQETCHTVPVEYGYAVVQPTYVWANAWHINLPVLVGDEITTLGDALLQRIQWPRLRIVIPPRSRAPTSAATSTGTTSDGVTAAQCQQKQPQQKQPLSQHVGAVWTMANPKYKPGKPMLSEEVLKAAGPSCEALHAYFMEQSVNGANGIHAKVAASYFECDGELSITVGFNDLYDLFNLDSLDISLLRCWTLAYSGHMDKKIKTKSKTKPKLVHKTDFPDYKVPTRRADQGALRMVQGMLCEFILKEIIDPKGEFYDGPADNP</sequence>
<reference evidence="4" key="1">
    <citation type="journal article" date="2019" name="Nat. Commun.">
        <title>The genome of broomcorn millet.</title>
        <authorList>
            <person name="Zou C."/>
            <person name="Miki D."/>
            <person name="Li D."/>
            <person name="Tang Q."/>
            <person name="Xiao L."/>
            <person name="Rajput S."/>
            <person name="Deng P."/>
            <person name="Jia W."/>
            <person name="Huang R."/>
            <person name="Zhang M."/>
            <person name="Sun Y."/>
            <person name="Hu J."/>
            <person name="Fu X."/>
            <person name="Schnable P.S."/>
            <person name="Li F."/>
            <person name="Zhang H."/>
            <person name="Feng B."/>
            <person name="Zhu X."/>
            <person name="Liu R."/>
            <person name="Schnable J.C."/>
            <person name="Zhu J.-K."/>
            <person name="Zhang H."/>
        </authorList>
    </citation>
    <scope>NUCLEOTIDE SEQUENCE [LARGE SCALE GENOMIC DNA]</scope>
</reference>
<comment type="caution">
    <text evidence="3">The sequence shown here is derived from an EMBL/GenBank/DDBJ whole genome shotgun (WGS) entry which is preliminary data.</text>
</comment>
<feature type="domain" description="DUF8039" evidence="2">
    <location>
        <begin position="49"/>
        <end position="137"/>
    </location>
</feature>
<dbReference type="InterPro" id="IPR058352">
    <property type="entry name" value="DUF8039"/>
</dbReference>